<dbReference type="STRING" id="683960.A0A1E3P655"/>
<feature type="region of interest" description="Disordered" evidence="8">
    <location>
        <begin position="708"/>
        <end position="782"/>
    </location>
</feature>
<keyword evidence="6" id="KW-0804">Transcription</keyword>
<feature type="compositionally biased region" description="Polar residues" evidence="8">
    <location>
        <begin position="738"/>
        <end position="747"/>
    </location>
</feature>
<gene>
    <name evidence="10" type="ORF">WICANDRAFT_84211</name>
</gene>
<evidence type="ECO:0000256" key="1">
    <source>
        <dbReference type="ARBA" id="ARBA00004123"/>
    </source>
</evidence>
<comment type="subcellular location">
    <subcellularLocation>
        <location evidence="1">Nucleus</location>
    </subcellularLocation>
</comment>
<keyword evidence="7" id="KW-0539">Nucleus</keyword>
<dbReference type="SMART" id="SM00066">
    <property type="entry name" value="GAL4"/>
    <property type="match status" value="1"/>
</dbReference>
<name>A0A1E3P655_WICAA</name>
<dbReference type="PANTHER" id="PTHR46910">
    <property type="entry name" value="TRANSCRIPTION FACTOR PDR1"/>
    <property type="match status" value="1"/>
</dbReference>
<evidence type="ECO:0000256" key="6">
    <source>
        <dbReference type="ARBA" id="ARBA00023163"/>
    </source>
</evidence>
<feature type="domain" description="Zn(2)-C6 fungal-type" evidence="9">
    <location>
        <begin position="18"/>
        <end position="47"/>
    </location>
</feature>
<dbReference type="GO" id="GO:0003677">
    <property type="term" value="F:DNA binding"/>
    <property type="evidence" value="ECO:0007669"/>
    <property type="project" value="UniProtKB-KW"/>
</dbReference>
<evidence type="ECO:0000313" key="11">
    <source>
        <dbReference type="Proteomes" id="UP000094112"/>
    </source>
</evidence>
<dbReference type="GO" id="GO:0000981">
    <property type="term" value="F:DNA-binding transcription factor activity, RNA polymerase II-specific"/>
    <property type="evidence" value="ECO:0007669"/>
    <property type="project" value="InterPro"/>
</dbReference>
<dbReference type="PROSITE" id="PS00463">
    <property type="entry name" value="ZN2_CY6_FUNGAL_1"/>
    <property type="match status" value="1"/>
</dbReference>
<feature type="compositionally biased region" description="Polar residues" evidence="8">
    <location>
        <begin position="755"/>
        <end position="769"/>
    </location>
</feature>
<dbReference type="GO" id="GO:0008270">
    <property type="term" value="F:zinc ion binding"/>
    <property type="evidence" value="ECO:0007669"/>
    <property type="project" value="InterPro"/>
</dbReference>
<evidence type="ECO:0000256" key="2">
    <source>
        <dbReference type="ARBA" id="ARBA00022723"/>
    </source>
</evidence>
<keyword evidence="5" id="KW-0238">DNA-binding</keyword>
<dbReference type="Pfam" id="PF00172">
    <property type="entry name" value="Zn_clus"/>
    <property type="match status" value="1"/>
</dbReference>
<evidence type="ECO:0000259" key="9">
    <source>
        <dbReference type="PROSITE" id="PS50048"/>
    </source>
</evidence>
<dbReference type="GO" id="GO:0005634">
    <property type="term" value="C:nucleus"/>
    <property type="evidence" value="ECO:0007669"/>
    <property type="project" value="UniProtKB-SubCell"/>
</dbReference>
<dbReference type="Pfam" id="PF04082">
    <property type="entry name" value="Fungal_trans"/>
    <property type="match status" value="1"/>
</dbReference>
<dbReference type="InterPro" id="IPR001138">
    <property type="entry name" value="Zn2Cys6_DnaBD"/>
</dbReference>
<dbReference type="CDD" id="cd12148">
    <property type="entry name" value="fungal_TF_MHR"/>
    <property type="match status" value="1"/>
</dbReference>
<feature type="compositionally biased region" description="Polar residues" evidence="8">
    <location>
        <begin position="90"/>
        <end position="132"/>
    </location>
</feature>
<evidence type="ECO:0000256" key="3">
    <source>
        <dbReference type="ARBA" id="ARBA00022833"/>
    </source>
</evidence>
<feature type="region of interest" description="Disordered" evidence="8">
    <location>
        <begin position="90"/>
        <end position="144"/>
    </location>
</feature>
<proteinExistence type="predicted"/>
<dbReference type="Gene3D" id="4.10.240.10">
    <property type="entry name" value="Zn(2)-C6 fungal-type DNA-binding domain"/>
    <property type="match status" value="1"/>
</dbReference>
<dbReference type="InterPro" id="IPR036864">
    <property type="entry name" value="Zn2-C6_fun-type_DNA-bd_sf"/>
</dbReference>
<evidence type="ECO:0000256" key="8">
    <source>
        <dbReference type="SAM" id="MobiDB-lite"/>
    </source>
</evidence>
<dbReference type="AlphaFoldDB" id="A0A1E3P655"/>
<dbReference type="InterPro" id="IPR050987">
    <property type="entry name" value="AtrR-like"/>
</dbReference>
<dbReference type="GO" id="GO:0006351">
    <property type="term" value="P:DNA-templated transcription"/>
    <property type="evidence" value="ECO:0007669"/>
    <property type="project" value="InterPro"/>
</dbReference>
<dbReference type="EMBL" id="KV454210">
    <property type="protein sequence ID" value="ODQ60327.1"/>
    <property type="molecule type" value="Genomic_DNA"/>
</dbReference>
<dbReference type="PROSITE" id="PS50048">
    <property type="entry name" value="ZN2_CY6_FUNGAL_2"/>
    <property type="match status" value="1"/>
</dbReference>
<evidence type="ECO:0000256" key="4">
    <source>
        <dbReference type="ARBA" id="ARBA00023015"/>
    </source>
</evidence>
<dbReference type="CDD" id="cd00067">
    <property type="entry name" value="GAL4"/>
    <property type="match status" value="1"/>
</dbReference>
<dbReference type="SUPFAM" id="SSF57701">
    <property type="entry name" value="Zn2/Cys6 DNA-binding domain"/>
    <property type="match status" value="1"/>
</dbReference>
<keyword evidence="4" id="KW-0805">Transcription regulation</keyword>
<keyword evidence="3" id="KW-0862">Zinc</keyword>
<dbReference type="RefSeq" id="XP_019039534.1">
    <property type="nucleotide sequence ID" value="XM_019185665.1"/>
</dbReference>
<dbReference type="GO" id="GO:0045944">
    <property type="term" value="P:positive regulation of transcription by RNA polymerase II"/>
    <property type="evidence" value="ECO:0007669"/>
    <property type="project" value="UniProtKB-ARBA"/>
</dbReference>
<keyword evidence="11" id="KW-1185">Reference proteome</keyword>
<evidence type="ECO:0000313" key="10">
    <source>
        <dbReference type="EMBL" id="ODQ60327.1"/>
    </source>
</evidence>
<reference evidence="10 11" key="1">
    <citation type="journal article" date="2016" name="Proc. Natl. Acad. Sci. U.S.A.">
        <title>Comparative genomics of biotechnologically important yeasts.</title>
        <authorList>
            <person name="Riley R."/>
            <person name="Haridas S."/>
            <person name="Wolfe K.H."/>
            <person name="Lopes M.R."/>
            <person name="Hittinger C.T."/>
            <person name="Goeker M."/>
            <person name="Salamov A.A."/>
            <person name="Wisecaver J.H."/>
            <person name="Long T.M."/>
            <person name="Calvey C.H."/>
            <person name="Aerts A.L."/>
            <person name="Barry K.W."/>
            <person name="Choi C."/>
            <person name="Clum A."/>
            <person name="Coughlan A.Y."/>
            <person name="Deshpande S."/>
            <person name="Douglass A.P."/>
            <person name="Hanson S.J."/>
            <person name="Klenk H.-P."/>
            <person name="LaButti K.M."/>
            <person name="Lapidus A."/>
            <person name="Lindquist E.A."/>
            <person name="Lipzen A.M."/>
            <person name="Meier-Kolthoff J.P."/>
            <person name="Ohm R.A."/>
            <person name="Otillar R.P."/>
            <person name="Pangilinan J.L."/>
            <person name="Peng Y."/>
            <person name="Rokas A."/>
            <person name="Rosa C.A."/>
            <person name="Scheuner C."/>
            <person name="Sibirny A.A."/>
            <person name="Slot J.C."/>
            <person name="Stielow J.B."/>
            <person name="Sun H."/>
            <person name="Kurtzman C.P."/>
            <person name="Blackwell M."/>
            <person name="Grigoriev I.V."/>
            <person name="Jeffries T.W."/>
        </authorList>
    </citation>
    <scope>NUCLEOTIDE SEQUENCE [LARGE SCALE GENOMIC DNA]</scope>
    <source>
        <strain evidence="11">ATCC 58044 / CBS 1984 / NCYC 433 / NRRL Y-366-8</strain>
    </source>
</reference>
<dbReference type="SMART" id="SM00906">
    <property type="entry name" value="Fungal_trans"/>
    <property type="match status" value="1"/>
</dbReference>
<feature type="compositionally biased region" description="Low complexity" evidence="8">
    <location>
        <begin position="724"/>
        <end position="737"/>
    </location>
</feature>
<dbReference type="Proteomes" id="UP000094112">
    <property type="component" value="Unassembled WGS sequence"/>
</dbReference>
<organism evidence="10 11">
    <name type="scientific">Wickerhamomyces anomalus (strain ATCC 58044 / CBS 1984 / NCYC 433 / NRRL Y-366-8)</name>
    <name type="common">Yeast</name>
    <name type="synonym">Hansenula anomala</name>
    <dbReference type="NCBI Taxonomy" id="683960"/>
    <lineage>
        <taxon>Eukaryota</taxon>
        <taxon>Fungi</taxon>
        <taxon>Dikarya</taxon>
        <taxon>Ascomycota</taxon>
        <taxon>Saccharomycotina</taxon>
        <taxon>Saccharomycetes</taxon>
        <taxon>Phaffomycetales</taxon>
        <taxon>Wickerhamomycetaceae</taxon>
        <taxon>Wickerhamomyces</taxon>
    </lineage>
</organism>
<accession>A0A1E3P655</accession>
<dbReference type="OrthoDB" id="2123952at2759"/>
<evidence type="ECO:0000256" key="7">
    <source>
        <dbReference type="ARBA" id="ARBA00023242"/>
    </source>
</evidence>
<dbReference type="InterPro" id="IPR007219">
    <property type="entry name" value="XnlR_reg_dom"/>
</dbReference>
<dbReference type="GeneID" id="30202911"/>
<dbReference type="PANTHER" id="PTHR46910:SF37">
    <property type="entry name" value="ZN(II)2CYS6 TRANSCRIPTION FACTOR (EUROFUNG)"/>
    <property type="match status" value="1"/>
</dbReference>
<sequence length="843" mass="94991">MSDQDQNPPLKRQKIKKACDNCRSRKIKCDGEQPCVKCRNSGANCLYTHVEKKRQVTKKDDKSSTIQSLDQRMNKMESLITTLIEKLNTPDGSSSYKDSTDGAQSSINLSASSTDINSPQNTEVQSQVLPSTSPVPPADDIGTAGLTTKSVNKFEDKYIGSQSSLSVLSPRGLMWLAKKANDPTIISQFKTIVTKSHGVFYNYMKKWIEPIDKSQVCQLPPRETMDQLMKVYEKDLLQFSFFMPLDEVRTMIDTYYGIQEKTTHKRLSNSEFLVLHCVAAISANLLAEEHAGDLTTLRTLKKIEDDNVNTAIHYYHRIAIIGEGIKSVQGILLLFSHTNFSLLPQANFTLISTAIRHSQGIGLHRKEALLGLPEEEKRKKRKVWWWAYLADRTDCLKAGKPLSIGDFDVSVMDLEEFRDLIFEGYSEELLNNIFSGEVDLMDPKAKGLTNLKEPSLPFDINAVISYFITCFYKNTGEAYEKLFSATALIGKNADQIMETIETLNLKLEAWNENVPISIRPGAPLRLGVYNDLVDDKLLMLHFTYYLHVMIINRMAFKRSWLNHDQETVDDNSTILPRQRKSIIKCLEAARTILRIVQQMNACKSSNFNIPLFVFTSAFFTLLTACLEFPTANESKNDLILIQHTIKVLFTKLQIMSNQLGDDKIYNIMAHSTKFFLRVGILVYNNANVDKIDSSALDEELRQYQKLLEESTSSHKRRRSGNLKPSSQFSPPQPSSLSHMRSTNTEQGVPQYGPSIPSSQANTPNLNNILNDPLSHATGQPYDGVSNPASVGSVSSTDGFDPFNLSEIDIAANNNVFKQLFPMPNLYFNGTDQGNDSLPVHFEW</sequence>
<evidence type="ECO:0000256" key="5">
    <source>
        <dbReference type="ARBA" id="ARBA00023125"/>
    </source>
</evidence>
<protein>
    <recommendedName>
        <fullName evidence="9">Zn(2)-C6 fungal-type domain-containing protein</fullName>
    </recommendedName>
</protein>
<keyword evidence="2" id="KW-0479">Metal-binding</keyword>